<dbReference type="InterPro" id="IPR029058">
    <property type="entry name" value="AB_hydrolase_fold"/>
</dbReference>
<feature type="domain" description="Peptidase S9 prolyl oligopeptidase catalytic" evidence="1">
    <location>
        <begin position="542"/>
        <end position="738"/>
    </location>
</feature>
<dbReference type="RefSeq" id="WP_077409631.1">
    <property type="nucleotide sequence ID" value="NZ_JBHRTS010000001.1"/>
</dbReference>
<evidence type="ECO:0000259" key="2">
    <source>
        <dbReference type="Pfam" id="PF00930"/>
    </source>
</evidence>
<accession>A0ABV7J8G0</accession>
<dbReference type="Gene3D" id="3.40.50.1820">
    <property type="entry name" value="alpha/beta hydrolase"/>
    <property type="match status" value="1"/>
</dbReference>
<dbReference type="SUPFAM" id="SSF82171">
    <property type="entry name" value="DPP6 N-terminal domain-like"/>
    <property type="match status" value="1"/>
</dbReference>
<evidence type="ECO:0000313" key="4">
    <source>
        <dbReference type="Proteomes" id="UP001595533"/>
    </source>
</evidence>
<dbReference type="Pfam" id="PF00326">
    <property type="entry name" value="Peptidase_S9"/>
    <property type="match status" value="1"/>
</dbReference>
<name>A0ABV7J8G0_9GAMM</name>
<dbReference type="SUPFAM" id="SSF53474">
    <property type="entry name" value="alpha/beta-Hydrolases"/>
    <property type="match status" value="1"/>
</dbReference>
<dbReference type="Gene3D" id="2.140.10.30">
    <property type="entry name" value="Dipeptidylpeptidase IV, N-terminal domain"/>
    <property type="match status" value="1"/>
</dbReference>
<dbReference type="InterPro" id="IPR050278">
    <property type="entry name" value="Serine_Prot_S9B/DPPIV"/>
</dbReference>
<dbReference type="PANTHER" id="PTHR11731">
    <property type="entry name" value="PROTEASE FAMILY S9B,C DIPEPTIDYL-PEPTIDASE IV-RELATED"/>
    <property type="match status" value="1"/>
</dbReference>
<sequence length="741" mass="84704">MKPVGLLLMTIMTLTVTEVNAEQLTLERIFASPDLAGPKLRALKMSPDGVRVTYLQGKINDKDQFDLWEYHIKDRQQRILVDSDELLDGEEQLSAEEKARRERQRLANVSGIIDYAWSKDGQFLLFPLNGDLYVYQLADQSTRQITRTDAFETDARFSPKGRYVSFIRQQNLFVVDAETGQEQQLTQDGGGLIKNGMAEFVAQEEMKRNTGYWWSPDEQYIAFLQVDESPVEVTKRYEINADDIEVIEQRYPYTGQPNVSIRMGLVKLTDGAINWVDLGNEADIYVARVDWLKSAQEVSYQWQSRDQQTLKLQVADLTGKSRTLITERSDTWINLHDDLTFLHDGRFIWASERSGHKHLYLYSAKGEVIHPLTKGEWVVDELTGLDESAGWVYFTGALDTPLEKHLYRVALNEPAQPEKITSRSGFHEISMDDSARYYIDQWSDREHPPQTSLHRSSGERLAWLNQNAVGPGHPYYPYLSAHLPNEFGHIKVHEGTDQAYTLHYRMIKPADFDPAKKYPVFQYVYGGPHVQYVTRSWGRLIEQYMAQQGFLVFVIDNRGSDRRGVVFESALYKRMGTPELEDQVAGTRYLKSLPFVDAEKVGIFGWSYGGFMTLKALTKAADEYALGVSVAPVTDFALYDTHYTERYMSTPQLNPEGYRTTAVFADVSNITKPLLLIHGMADDNVLFLNSTKLIKVLQDEGVLFDTMIYPGGKHGISGEKPQFHVYSTIARFFIKHLQTTD</sequence>
<evidence type="ECO:0000259" key="1">
    <source>
        <dbReference type="Pfam" id="PF00326"/>
    </source>
</evidence>
<dbReference type="Pfam" id="PF00930">
    <property type="entry name" value="DPPIV_N"/>
    <property type="match status" value="1"/>
</dbReference>
<reference evidence="4" key="1">
    <citation type="journal article" date="2019" name="Int. J. Syst. Evol. Microbiol.">
        <title>The Global Catalogue of Microorganisms (GCM) 10K type strain sequencing project: providing services to taxonomists for standard genome sequencing and annotation.</title>
        <authorList>
            <consortium name="The Broad Institute Genomics Platform"/>
            <consortium name="The Broad Institute Genome Sequencing Center for Infectious Disease"/>
            <person name="Wu L."/>
            <person name="Ma J."/>
        </authorList>
    </citation>
    <scope>NUCLEOTIDE SEQUENCE [LARGE SCALE GENOMIC DNA]</scope>
    <source>
        <strain evidence="4">KCTC 42953</strain>
    </source>
</reference>
<feature type="domain" description="Dipeptidylpeptidase IV N-terminal" evidence="2">
    <location>
        <begin position="119"/>
        <end position="449"/>
    </location>
</feature>
<gene>
    <name evidence="3" type="ORF">ACFODZ_01830</name>
</gene>
<dbReference type="EMBL" id="JBHRTS010000001">
    <property type="protein sequence ID" value="MFC3192971.1"/>
    <property type="molecule type" value="Genomic_DNA"/>
</dbReference>
<proteinExistence type="predicted"/>
<keyword evidence="4" id="KW-1185">Reference proteome</keyword>
<dbReference type="PANTHER" id="PTHR11731:SF193">
    <property type="entry name" value="DIPEPTIDYL PEPTIDASE 9"/>
    <property type="match status" value="1"/>
</dbReference>
<dbReference type="InterPro" id="IPR001375">
    <property type="entry name" value="Peptidase_S9_cat"/>
</dbReference>
<comment type="caution">
    <text evidence="3">The sequence shown here is derived from an EMBL/GenBank/DDBJ whole genome shotgun (WGS) entry which is preliminary data.</text>
</comment>
<protein>
    <submittedName>
        <fullName evidence="3">DPP IV N-terminal domain-containing protein</fullName>
    </submittedName>
</protein>
<organism evidence="3 4">
    <name type="scientific">Marinicella sediminis</name>
    <dbReference type="NCBI Taxonomy" id="1792834"/>
    <lineage>
        <taxon>Bacteria</taxon>
        <taxon>Pseudomonadati</taxon>
        <taxon>Pseudomonadota</taxon>
        <taxon>Gammaproteobacteria</taxon>
        <taxon>Lysobacterales</taxon>
        <taxon>Marinicellaceae</taxon>
        <taxon>Marinicella</taxon>
    </lineage>
</organism>
<dbReference type="Proteomes" id="UP001595533">
    <property type="component" value="Unassembled WGS sequence"/>
</dbReference>
<evidence type="ECO:0000313" key="3">
    <source>
        <dbReference type="EMBL" id="MFC3192971.1"/>
    </source>
</evidence>
<dbReference type="InterPro" id="IPR002469">
    <property type="entry name" value="Peptidase_S9B_N"/>
</dbReference>